<protein>
    <submittedName>
        <fullName evidence="1">Uncharacterized protein</fullName>
    </submittedName>
</protein>
<reference evidence="1 2" key="1">
    <citation type="journal article" date="2010" name="Science">
        <title>Genomic comparison of the ants Camponotus floridanus and Harpegnathos saltator.</title>
        <authorList>
            <person name="Bonasio R."/>
            <person name="Zhang G."/>
            <person name="Ye C."/>
            <person name="Mutti N.S."/>
            <person name="Fang X."/>
            <person name="Qin N."/>
            <person name="Donahue G."/>
            <person name="Yang P."/>
            <person name="Li Q."/>
            <person name="Li C."/>
            <person name="Zhang P."/>
            <person name="Huang Z."/>
            <person name="Berger S.L."/>
            <person name="Reinberg D."/>
            <person name="Wang J."/>
            <person name="Liebig J."/>
        </authorList>
    </citation>
    <scope>NUCLEOTIDE SEQUENCE [LARGE SCALE GENOMIC DNA]</scope>
    <source>
        <strain evidence="2">C129</strain>
    </source>
</reference>
<keyword evidence="2" id="KW-1185">Reference proteome</keyword>
<proteinExistence type="predicted"/>
<dbReference type="InParanoid" id="E2AHU6"/>
<organism evidence="2">
    <name type="scientific">Camponotus floridanus</name>
    <name type="common">Florida carpenter ant</name>
    <dbReference type="NCBI Taxonomy" id="104421"/>
    <lineage>
        <taxon>Eukaryota</taxon>
        <taxon>Metazoa</taxon>
        <taxon>Ecdysozoa</taxon>
        <taxon>Arthropoda</taxon>
        <taxon>Hexapoda</taxon>
        <taxon>Insecta</taxon>
        <taxon>Pterygota</taxon>
        <taxon>Neoptera</taxon>
        <taxon>Endopterygota</taxon>
        <taxon>Hymenoptera</taxon>
        <taxon>Apocrita</taxon>
        <taxon>Aculeata</taxon>
        <taxon>Formicoidea</taxon>
        <taxon>Formicidae</taxon>
        <taxon>Formicinae</taxon>
        <taxon>Camponotus</taxon>
    </lineage>
</organism>
<gene>
    <name evidence="1" type="ORF">EAG_04318</name>
</gene>
<evidence type="ECO:0000313" key="1">
    <source>
        <dbReference type="EMBL" id="EFN67025.1"/>
    </source>
</evidence>
<feature type="non-terminal residue" evidence="1">
    <location>
        <position position="29"/>
    </location>
</feature>
<sequence length="29" mass="3114">GSVKLCWMESSFVGTRPVDSPETPMSLAT</sequence>
<dbReference type="Proteomes" id="UP000000311">
    <property type="component" value="Unassembled WGS sequence"/>
</dbReference>
<name>E2AHU6_CAMFO</name>
<dbReference type="EMBL" id="GL439579">
    <property type="protein sequence ID" value="EFN67025.1"/>
    <property type="molecule type" value="Genomic_DNA"/>
</dbReference>
<accession>E2AHU6</accession>
<dbReference type="AlphaFoldDB" id="E2AHU6"/>
<evidence type="ECO:0000313" key="2">
    <source>
        <dbReference type="Proteomes" id="UP000000311"/>
    </source>
</evidence>
<feature type="non-terminal residue" evidence="1">
    <location>
        <position position="1"/>
    </location>
</feature>